<proteinExistence type="predicted"/>
<keyword evidence="2" id="KW-1185">Reference proteome</keyword>
<name>A0A2P1PT70_9GAMM</name>
<dbReference type="Proteomes" id="UP000241074">
    <property type="component" value="Chromosome"/>
</dbReference>
<sequence>MCDGLRVALHGQICQARAKVLTRAISALIPCERRSEFMNHAMCPAINRSLLGQASFGRISVLLFVLTLAACAESPPPPEPTTAARDPNANALEGTVYDTQGKALRKANEVEQQVLDQAAAQRKAIDEAGG</sequence>
<dbReference type="KEGG" id="xba:C7S18_12880"/>
<gene>
    <name evidence="1" type="ORF">C7S18_12880</name>
</gene>
<dbReference type="EMBL" id="CP027860">
    <property type="protein sequence ID" value="AVP98038.1"/>
    <property type="molecule type" value="Genomic_DNA"/>
</dbReference>
<organism evidence="1 2">
    <name type="scientific">Ahniella affigens</name>
    <dbReference type="NCBI Taxonomy" id="2021234"/>
    <lineage>
        <taxon>Bacteria</taxon>
        <taxon>Pseudomonadati</taxon>
        <taxon>Pseudomonadota</taxon>
        <taxon>Gammaproteobacteria</taxon>
        <taxon>Lysobacterales</taxon>
        <taxon>Rhodanobacteraceae</taxon>
        <taxon>Ahniella</taxon>
    </lineage>
</organism>
<evidence type="ECO:0000313" key="2">
    <source>
        <dbReference type="Proteomes" id="UP000241074"/>
    </source>
</evidence>
<reference evidence="1 2" key="1">
    <citation type="submission" date="2018-03" db="EMBL/GenBank/DDBJ databases">
        <title>Ahniella affigens gen. nov., sp. nov., a gammaproteobacterium isolated from sandy soil near a stream.</title>
        <authorList>
            <person name="Ko Y."/>
            <person name="Kim J.-H."/>
        </authorList>
    </citation>
    <scope>NUCLEOTIDE SEQUENCE [LARGE SCALE GENOMIC DNA]</scope>
    <source>
        <strain evidence="1 2">D13</strain>
    </source>
</reference>
<accession>A0A2P1PT70</accession>
<protein>
    <submittedName>
        <fullName evidence="1">Uncharacterized protein</fullName>
    </submittedName>
</protein>
<reference evidence="1 2" key="2">
    <citation type="submission" date="2018-03" db="EMBL/GenBank/DDBJ databases">
        <authorList>
            <person name="Keele B.F."/>
        </authorList>
    </citation>
    <scope>NUCLEOTIDE SEQUENCE [LARGE SCALE GENOMIC DNA]</scope>
    <source>
        <strain evidence="1 2">D13</strain>
    </source>
</reference>
<dbReference type="AlphaFoldDB" id="A0A2P1PT70"/>
<evidence type="ECO:0000313" key="1">
    <source>
        <dbReference type="EMBL" id="AVP98038.1"/>
    </source>
</evidence>